<comment type="caution">
    <text evidence="11">The sequence shown here is derived from an EMBL/GenBank/DDBJ whole genome shotgun (WGS) entry which is preliminary data.</text>
</comment>
<evidence type="ECO:0000259" key="10">
    <source>
        <dbReference type="PROSITE" id="PS50157"/>
    </source>
</evidence>
<keyword evidence="1" id="KW-0479">Metal-binding</keyword>
<dbReference type="Proteomes" id="UP001141552">
    <property type="component" value="Unassembled WGS sequence"/>
</dbReference>
<protein>
    <recommendedName>
        <fullName evidence="10">C2H2-type domain-containing protein</fullName>
    </recommendedName>
</protein>
<feature type="non-terminal residue" evidence="11">
    <location>
        <position position="1"/>
    </location>
</feature>
<dbReference type="Pfam" id="PF22996">
    <property type="entry name" value="C2H2-2nd_BIRD-IDD"/>
    <property type="match status" value="1"/>
</dbReference>
<dbReference type="Gene3D" id="3.30.160.60">
    <property type="entry name" value="Classic Zinc Finger"/>
    <property type="match status" value="2"/>
</dbReference>
<keyword evidence="6" id="KW-0238">DNA-binding</keyword>
<evidence type="ECO:0000313" key="12">
    <source>
        <dbReference type="Proteomes" id="UP001141552"/>
    </source>
</evidence>
<dbReference type="GO" id="GO:0008270">
    <property type="term" value="F:zinc ion binding"/>
    <property type="evidence" value="ECO:0007669"/>
    <property type="project" value="UniProtKB-KW"/>
</dbReference>
<dbReference type="InterPro" id="IPR055185">
    <property type="entry name" value="C2CH-4th_BIRD-IDD"/>
</dbReference>
<name>A0A9Q0G6F4_9ROSI</name>
<dbReference type="FunFam" id="3.30.160.60:FF:000131">
    <property type="entry name" value="protein indeterminate-domain 5, chloroplastic-like"/>
    <property type="match status" value="1"/>
</dbReference>
<dbReference type="PROSITE" id="PS50157">
    <property type="entry name" value="ZINC_FINGER_C2H2_2"/>
    <property type="match status" value="1"/>
</dbReference>
<gene>
    <name evidence="11" type="ORF">Tsubulata_041900</name>
</gene>
<evidence type="ECO:0000256" key="8">
    <source>
        <dbReference type="PROSITE-ProRule" id="PRU00042"/>
    </source>
</evidence>
<evidence type="ECO:0000256" key="2">
    <source>
        <dbReference type="ARBA" id="ARBA00022737"/>
    </source>
</evidence>
<evidence type="ECO:0000313" key="11">
    <source>
        <dbReference type="EMBL" id="KAJ4844443.1"/>
    </source>
</evidence>
<evidence type="ECO:0000256" key="9">
    <source>
        <dbReference type="SAM" id="MobiDB-lite"/>
    </source>
</evidence>
<evidence type="ECO:0000256" key="5">
    <source>
        <dbReference type="ARBA" id="ARBA00023015"/>
    </source>
</evidence>
<dbReference type="GO" id="GO:0003677">
    <property type="term" value="F:DNA binding"/>
    <property type="evidence" value="ECO:0007669"/>
    <property type="project" value="UniProtKB-KW"/>
</dbReference>
<feature type="region of interest" description="Disordered" evidence="9">
    <location>
        <begin position="23"/>
        <end position="45"/>
    </location>
</feature>
<keyword evidence="2" id="KW-0677">Repeat</keyword>
<keyword evidence="3 8" id="KW-0863">Zinc-finger</keyword>
<dbReference type="FunFam" id="3.30.160.60:FF:000554">
    <property type="entry name" value="protein indeterminate-domain 12-like"/>
    <property type="match status" value="1"/>
</dbReference>
<reference evidence="11" key="2">
    <citation type="journal article" date="2023" name="Plants (Basel)">
        <title>Annotation of the Turnera subulata (Passifloraceae) Draft Genome Reveals the S-Locus Evolved after the Divergence of Turneroideae from Passifloroideae in a Stepwise Manner.</title>
        <authorList>
            <person name="Henning P.M."/>
            <person name="Roalson E.H."/>
            <person name="Mir W."/>
            <person name="McCubbin A.G."/>
            <person name="Shore J.S."/>
        </authorList>
    </citation>
    <scope>NUCLEOTIDE SEQUENCE</scope>
    <source>
        <strain evidence="11">F60SS</strain>
    </source>
</reference>
<evidence type="ECO:0000256" key="4">
    <source>
        <dbReference type="ARBA" id="ARBA00022833"/>
    </source>
</evidence>
<dbReference type="InterPro" id="IPR013087">
    <property type="entry name" value="Znf_C2H2_type"/>
</dbReference>
<evidence type="ECO:0000256" key="6">
    <source>
        <dbReference type="ARBA" id="ARBA00023125"/>
    </source>
</evidence>
<sequence>LLLSLEMLMKMAEEAITSNGFLQNPVSAESNPPAAKKKRNLPGTPGKHLSLLSSLKIWSRLYADPEAEVIALSPKTLMATNRFLCEICGKGFQRDQNLQLHRRGHNLPWKLKQRTSKEIRKRVYVCPEKTCVHNHPSRALGDLTGIKKHFCRKHGEKKWKCEKCSKRYAVQSDWKAHSKTCGTREYKCDCGTLFSRRDSFITHRAFCDALAEETARVNAVSSITSLAANNINYHLIGTPVGPSMAQHFSSIFKPIPGNDHTIDQARRGLLPLWATHQGPQGHHEAVNNSVQEMHQLGSMGSGAIFGDPLVSCSNPPPSDYQLSWPVLGNKLPSSNAEDLTSSLLPLSNVKEAAAQLVSVPSLFSTQKQQQSHQTTSANMSATALLQKAAQIGATSTDTSFLIGSFGLTSSGTTTNCKVQEGNKFCGLYGSSPMTTTSNPTSDVENSRNEISTLNQLHMYPAKRQKLQSDQDSAGGGQTRDFLGVGVQAICRPPSINGWI</sequence>
<dbReference type="InterPro" id="IPR036236">
    <property type="entry name" value="Znf_C2H2_sf"/>
</dbReference>
<reference evidence="11" key="1">
    <citation type="submission" date="2022-02" db="EMBL/GenBank/DDBJ databases">
        <authorList>
            <person name="Henning P.M."/>
            <person name="McCubbin A.G."/>
            <person name="Shore J.S."/>
        </authorList>
    </citation>
    <scope>NUCLEOTIDE SEQUENCE</scope>
    <source>
        <strain evidence="11">F60SS</strain>
        <tissue evidence="11">Leaves</tissue>
    </source>
</reference>
<evidence type="ECO:0000256" key="7">
    <source>
        <dbReference type="ARBA" id="ARBA00023163"/>
    </source>
</evidence>
<organism evidence="11 12">
    <name type="scientific">Turnera subulata</name>
    <dbReference type="NCBI Taxonomy" id="218843"/>
    <lineage>
        <taxon>Eukaryota</taxon>
        <taxon>Viridiplantae</taxon>
        <taxon>Streptophyta</taxon>
        <taxon>Embryophyta</taxon>
        <taxon>Tracheophyta</taxon>
        <taxon>Spermatophyta</taxon>
        <taxon>Magnoliopsida</taxon>
        <taxon>eudicotyledons</taxon>
        <taxon>Gunneridae</taxon>
        <taxon>Pentapetalae</taxon>
        <taxon>rosids</taxon>
        <taxon>fabids</taxon>
        <taxon>Malpighiales</taxon>
        <taxon>Passifloraceae</taxon>
        <taxon>Turnera</taxon>
    </lineage>
</organism>
<dbReference type="OrthoDB" id="6354171at2759"/>
<keyword evidence="12" id="KW-1185">Reference proteome</keyword>
<dbReference type="Pfam" id="PF00096">
    <property type="entry name" value="zf-C2H2"/>
    <property type="match status" value="1"/>
</dbReference>
<accession>A0A9Q0G6F4</accession>
<dbReference type="InterPro" id="IPR055187">
    <property type="entry name" value="C2CH-3rd_BIRD-IDD"/>
</dbReference>
<dbReference type="SUPFAM" id="SSF57667">
    <property type="entry name" value="beta-beta-alpha zinc fingers"/>
    <property type="match status" value="1"/>
</dbReference>
<evidence type="ECO:0000256" key="3">
    <source>
        <dbReference type="ARBA" id="ARBA00022771"/>
    </source>
</evidence>
<dbReference type="EMBL" id="JAKUCV010001944">
    <property type="protein sequence ID" value="KAJ4844443.1"/>
    <property type="molecule type" value="Genomic_DNA"/>
</dbReference>
<keyword evidence="5" id="KW-0805">Transcription regulation</keyword>
<dbReference type="AlphaFoldDB" id="A0A9Q0G6F4"/>
<dbReference type="Pfam" id="PF22995">
    <property type="entry name" value="C2CH-3rd_BIRD-IDD"/>
    <property type="match status" value="1"/>
</dbReference>
<dbReference type="PROSITE" id="PS00028">
    <property type="entry name" value="ZINC_FINGER_C2H2_1"/>
    <property type="match status" value="1"/>
</dbReference>
<dbReference type="PANTHER" id="PTHR10593">
    <property type="entry name" value="SERINE/THREONINE-PROTEIN KINASE RIO"/>
    <property type="match status" value="1"/>
</dbReference>
<dbReference type="PANTHER" id="PTHR10593:SF148">
    <property type="entry name" value="ZINC FINGER PROTEIN MAGPIE"/>
    <property type="match status" value="1"/>
</dbReference>
<dbReference type="GO" id="GO:0005634">
    <property type="term" value="C:nucleus"/>
    <property type="evidence" value="ECO:0007669"/>
    <property type="project" value="TreeGrafter"/>
</dbReference>
<proteinExistence type="predicted"/>
<dbReference type="GO" id="GO:0003700">
    <property type="term" value="F:DNA-binding transcription factor activity"/>
    <property type="evidence" value="ECO:0007669"/>
    <property type="project" value="TreeGrafter"/>
</dbReference>
<dbReference type="InterPro" id="IPR055186">
    <property type="entry name" value="C2H2-2nd_BIRD-IDD"/>
</dbReference>
<dbReference type="Pfam" id="PF22992">
    <property type="entry name" value="C2CH-4th_BIRD-IDD"/>
    <property type="match status" value="1"/>
</dbReference>
<dbReference type="SMART" id="SM00355">
    <property type="entry name" value="ZnF_C2H2"/>
    <property type="match status" value="3"/>
</dbReference>
<keyword evidence="4" id="KW-0862">Zinc</keyword>
<dbReference type="InterPro" id="IPR031140">
    <property type="entry name" value="IDD1-16"/>
</dbReference>
<feature type="domain" description="C2H2-type" evidence="10">
    <location>
        <begin position="83"/>
        <end position="105"/>
    </location>
</feature>
<keyword evidence="7" id="KW-0804">Transcription</keyword>
<evidence type="ECO:0000256" key="1">
    <source>
        <dbReference type="ARBA" id="ARBA00022723"/>
    </source>
</evidence>